<accession>A0ABM7QVT6</accession>
<dbReference type="Proteomes" id="UP000825100">
    <property type="component" value="Chromosome"/>
</dbReference>
<protein>
    <submittedName>
        <fullName evidence="1">Uncharacterized protein</fullName>
    </submittedName>
</protein>
<dbReference type="EMBL" id="AP024685">
    <property type="protein sequence ID" value="BCX31002.1"/>
    <property type="molecule type" value="Genomic_DNA"/>
</dbReference>
<reference evidence="1 2" key="1">
    <citation type="submission" date="2021-05" db="EMBL/GenBank/DDBJ databases">
        <title>Complete Genome Sequence of Latilactobacillus sp. Strain WDN19, a High D-Aspartate-producing Lactic Acid Bacterium Isolated from a Japanese Pickle.</title>
        <authorList>
            <person name="Kajitani K."/>
            <person name="Takahashi S."/>
        </authorList>
    </citation>
    <scope>NUCLEOTIDE SEQUENCE [LARGE SCALE GENOMIC DNA]</scope>
    <source>
        <strain evidence="1 2">WDN19</strain>
    </source>
</reference>
<name>A0ABM7QVT6_LATCU</name>
<evidence type="ECO:0000313" key="1">
    <source>
        <dbReference type="EMBL" id="BCX31002.1"/>
    </source>
</evidence>
<organism evidence="1 2">
    <name type="scientific">Latilactobacillus curvatus</name>
    <name type="common">Lactobacillus curvatus</name>
    <dbReference type="NCBI Taxonomy" id="28038"/>
    <lineage>
        <taxon>Bacteria</taxon>
        <taxon>Bacillati</taxon>
        <taxon>Bacillota</taxon>
        <taxon>Bacilli</taxon>
        <taxon>Lactobacillales</taxon>
        <taxon>Lactobacillaceae</taxon>
        <taxon>Latilactobacillus</taxon>
    </lineage>
</organism>
<sequence length="64" mass="7968">MGNIKIRLNIINPKRINKVCFCLRNMKYKSFRLKYSIGNEYMYYTINSNSKSYKYRNRDMIYFF</sequence>
<keyword evidence="2" id="KW-1185">Reference proteome</keyword>
<evidence type="ECO:0000313" key="2">
    <source>
        <dbReference type="Proteomes" id="UP000825100"/>
    </source>
</evidence>
<proteinExistence type="predicted"/>
<gene>
    <name evidence="1" type="ORF">LTWDN19_15690</name>
</gene>